<proteinExistence type="inferred from homology"/>
<keyword evidence="6" id="KW-1185">Reference proteome</keyword>
<feature type="compositionally biased region" description="Gly residues" evidence="3">
    <location>
        <begin position="428"/>
        <end position="438"/>
    </location>
</feature>
<protein>
    <recommendedName>
        <fullName evidence="4">Glycosyl transferase CAP10 domain-containing protein</fullName>
    </recommendedName>
</protein>
<dbReference type="AlphaFoldDB" id="A0AAD5DYE0"/>
<keyword evidence="2" id="KW-0808">Transferase</keyword>
<feature type="compositionally biased region" description="Low complexity" evidence="3">
    <location>
        <begin position="410"/>
        <end position="427"/>
    </location>
</feature>
<evidence type="ECO:0000256" key="2">
    <source>
        <dbReference type="ARBA" id="ARBA00022679"/>
    </source>
</evidence>
<dbReference type="PANTHER" id="PTHR12203:SF35">
    <property type="entry name" value="PROTEIN O-GLUCOSYLTRANSFERASE 1"/>
    <property type="match status" value="1"/>
</dbReference>
<dbReference type="EMBL" id="JADXDR010000023">
    <property type="protein sequence ID" value="KAI7844868.1"/>
    <property type="molecule type" value="Genomic_DNA"/>
</dbReference>
<organism evidence="5 6">
    <name type="scientific">Chlorella ohadii</name>
    <dbReference type="NCBI Taxonomy" id="2649997"/>
    <lineage>
        <taxon>Eukaryota</taxon>
        <taxon>Viridiplantae</taxon>
        <taxon>Chlorophyta</taxon>
        <taxon>core chlorophytes</taxon>
        <taxon>Trebouxiophyceae</taxon>
        <taxon>Chlorellales</taxon>
        <taxon>Chlorellaceae</taxon>
        <taxon>Chlorella clade</taxon>
        <taxon>Chlorella</taxon>
    </lineage>
</organism>
<feature type="region of interest" description="Disordered" evidence="3">
    <location>
        <begin position="376"/>
        <end position="450"/>
    </location>
</feature>
<comment type="similarity">
    <text evidence="1">Belongs to the glycosyltransferase 90 family.</text>
</comment>
<comment type="caution">
    <text evidence="5">The sequence shown here is derived from an EMBL/GenBank/DDBJ whole genome shotgun (WGS) entry which is preliminary data.</text>
</comment>
<sequence>MKGLEEAFQPYAQGFGLAEINATAAYLQADAEQGHVHTVIEVHNQTVTFPRRKNKECLDGCDSWFHLLKASLERGMQEGRLSIPEGVPFLVNVNDDSWCHVAEDGTSKCTAPLLSIFKSKFDRDILVPNFKPELFEPIFSPWENKKEIAFFRGSPICSFPSLNGTRPSPSSGANCSRWVVAQLSWDHPELINATLTENVTQYGAAVPPVPPVPQCSHSTSGCGPGSAFVNLGSPFGIGTCAAGPLWVDMPRVSHQEAAEYKYVLAVDGATAAYRLAFLMATNSVVLKQVTDKIEWYYGAIHPCEHYFPFWVHNETDVVQLVQQLQGNPDNDLTAQHIAANSQAFALTYLSHEYAFWYWQALIDKYVALYRGPKRRGSGCGGSSGGGGGGSEADAGSSGSSSSGPADTGEEGSSNGSAGDSSSIPAEPGAGGSKAGGGSEATPPDSSSEAG</sequence>
<feature type="domain" description="Glycosyl transferase CAP10" evidence="4">
    <location>
        <begin position="86"/>
        <end position="372"/>
    </location>
</feature>
<dbReference type="Pfam" id="PF05686">
    <property type="entry name" value="Glyco_transf_90"/>
    <property type="match status" value="1"/>
</dbReference>
<evidence type="ECO:0000256" key="1">
    <source>
        <dbReference type="ARBA" id="ARBA00010118"/>
    </source>
</evidence>
<evidence type="ECO:0000259" key="4">
    <source>
        <dbReference type="SMART" id="SM00672"/>
    </source>
</evidence>
<evidence type="ECO:0000313" key="6">
    <source>
        <dbReference type="Proteomes" id="UP001205105"/>
    </source>
</evidence>
<reference evidence="5" key="1">
    <citation type="submission" date="2020-11" db="EMBL/GenBank/DDBJ databases">
        <title>Chlorella ohadii genome sequencing and assembly.</title>
        <authorList>
            <person name="Murik O."/>
            <person name="Treves H."/>
            <person name="Kedem I."/>
            <person name="Shotland Y."/>
            <person name="Kaplan A."/>
        </authorList>
    </citation>
    <scope>NUCLEOTIDE SEQUENCE</scope>
    <source>
        <strain evidence="5">1</strain>
    </source>
</reference>
<dbReference type="PANTHER" id="PTHR12203">
    <property type="entry name" value="KDEL LYS-ASP-GLU-LEU CONTAINING - RELATED"/>
    <property type="match status" value="1"/>
</dbReference>
<feature type="compositionally biased region" description="Low complexity" evidence="3">
    <location>
        <begin position="391"/>
        <end position="403"/>
    </location>
</feature>
<dbReference type="SMART" id="SM00672">
    <property type="entry name" value="CAP10"/>
    <property type="match status" value="1"/>
</dbReference>
<evidence type="ECO:0000256" key="3">
    <source>
        <dbReference type="SAM" id="MobiDB-lite"/>
    </source>
</evidence>
<evidence type="ECO:0000313" key="5">
    <source>
        <dbReference type="EMBL" id="KAI7844868.1"/>
    </source>
</evidence>
<name>A0AAD5DYE0_9CHLO</name>
<accession>A0AAD5DYE0</accession>
<dbReference type="InterPro" id="IPR051091">
    <property type="entry name" value="O-Glucosyltr/Glycosyltrsf_90"/>
</dbReference>
<feature type="compositionally biased region" description="Gly residues" evidence="3">
    <location>
        <begin position="377"/>
        <end position="390"/>
    </location>
</feature>
<dbReference type="Proteomes" id="UP001205105">
    <property type="component" value="Unassembled WGS sequence"/>
</dbReference>
<dbReference type="InterPro" id="IPR006598">
    <property type="entry name" value="CAP10"/>
</dbReference>
<dbReference type="GO" id="GO:0016740">
    <property type="term" value="F:transferase activity"/>
    <property type="evidence" value="ECO:0007669"/>
    <property type="project" value="UniProtKB-KW"/>
</dbReference>
<gene>
    <name evidence="5" type="ORF">COHA_001521</name>
</gene>